<evidence type="ECO:0000256" key="1">
    <source>
        <dbReference type="SAM" id="MobiDB-lite"/>
    </source>
</evidence>
<evidence type="ECO:0000313" key="3">
    <source>
        <dbReference type="Proteomes" id="UP001187531"/>
    </source>
</evidence>
<feature type="compositionally biased region" description="Basic and acidic residues" evidence="1">
    <location>
        <begin position="1"/>
        <end position="10"/>
    </location>
</feature>
<keyword evidence="3" id="KW-1185">Reference proteome</keyword>
<organism evidence="2 3">
    <name type="scientific">Artemia franciscana</name>
    <name type="common">Brine shrimp</name>
    <name type="synonym">Artemia sanfranciscana</name>
    <dbReference type="NCBI Taxonomy" id="6661"/>
    <lineage>
        <taxon>Eukaryota</taxon>
        <taxon>Metazoa</taxon>
        <taxon>Ecdysozoa</taxon>
        <taxon>Arthropoda</taxon>
        <taxon>Crustacea</taxon>
        <taxon>Branchiopoda</taxon>
        <taxon>Anostraca</taxon>
        <taxon>Artemiidae</taxon>
        <taxon>Artemia</taxon>
    </lineage>
</organism>
<evidence type="ECO:0000313" key="2">
    <source>
        <dbReference type="EMBL" id="KAK2710463.1"/>
    </source>
</evidence>
<proteinExistence type="predicted"/>
<dbReference type="Proteomes" id="UP001187531">
    <property type="component" value="Unassembled WGS sequence"/>
</dbReference>
<accession>A0AA88HK01</accession>
<sequence>MKFELSENETRGTCQDDPPISEGRSIEDDSDEILPQNMSSESIRISASNEKDASRKRQTHSLWPRFSFLMGSKSEEPVASFWSRRRSIAAIGATLLALVIWKAPWKVHTPQITNNPNIIIHATIVINNPHNLFSHLTKLVRGPCLEPKSN</sequence>
<feature type="compositionally biased region" description="Polar residues" evidence="1">
    <location>
        <begin position="36"/>
        <end position="48"/>
    </location>
</feature>
<feature type="region of interest" description="Disordered" evidence="1">
    <location>
        <begin position="1"/>
        <end position="58"/>
    </location>
</feature>
<name>A0AA88HK01_ARTSF</name>
<reference evidence="2" key="1">
    <citation type="submission" date="2023-07" db="EMBL/GenBank/DDBJ databases">
        <title>Chromosome-level genome assembly of Artemia franciscana.</title>
        <authorList>
            <person name="Jo E."/>
        </authorList>
    </citation>
    <scope>NUCLEOTIDE SEQUENCE</scope>
    <source>
        <tissue evidence="2">Whole body</tissue>
    </source>
</reference>
<dbReference type="AlphaFoldDB" id="A0AA88HK01"/>
<dbReference type="EMBL" id="JAVRJZ010000016">
    <property type="protein sequence ID" value="KAK2710463.1"/>
    <property type="molecule type" value="Genomic_DNA"/>
</dbReference>
<protein>
    <submittedName>
        <fullName evidence="2">Uncharacterized protein</fullName>
    </submittedName>
</protein>
<gene>
    <name evidence="2" type="ORF">QYM36_011853</name>
</gene>
<comment type="caution">
    <text evidence="2">The sequence shown here is derived from an EMBL/GenBank/DDBJ whole genome shotgun (WGS) entry which is preliminary data.</text>
</comment>